<feature type="region of interest" description="Disordered" evidence="1">
    <location>
        <begin position="62"/>
        <end position="89"/>
    </location>
</feature>
<dbReference type="EMBL" id="GABZ01003129">
    <property type="protein sequence ID" value="JAA50396.1"/>
    <property type="molecule type" value="mRNA"/>
</dbReference>
<feature type="region of interest" description="Disordered" evidence="1">
    <location>
        <begin position="1"/>
        <end position="39"/>
    </location>
</feature>
<feature type="compositionally biased region" description="Polar residues" evidence="1">
    <location>
        <begin position="29"/>
        <end position="39"/>
    </location>
</feature>
<reference evidence="2" key="1">
    <citation type="submission" date="2012-11" db="EMBL/GenBank/DDBJ databases">
        <title>The Vampirome: Transcriptome and Proteome Analysis of the Submandibular and Accessory Glands of the Vampire Bat and Vector of Human Rabies, Desmodus rotundus.</title>
        <authorList>
            <person name="Francischetti I.M.B."/>
            <person name="Assumpcao T.C.F."/>
            <person name="Ma D."/>
            <person name="Vicente E.C."/>
            <person name="Ribeiro J.M.C."/>
        </authorList>
    </citation>
    <scope>NUCLEOTIDE SEQUENCE</scope>
    <source>
        <tissue evidence="2">Salivary gland</tissue>
    </source>
</reference>
<sequence length="89" mass="9613">SVKTTQKRSWEGVAASGCPAKEIPPPDSPTWSSSQLHLQAQPASPCSHVTCISGLQPLWQPTPAGRTHRSENPVALEERLHYPPLGEAH</sequence>
<evidence type="ECO:0000313" key="2">
    <source>
        <dbReference type="EMBL" id="JAA50396.1"/>
    </source>
</evidence>
<feature type="non-terminal residue" evidence="2">
    <location>
        <position position="1"/>
    </location>
</feature>
<feature type="compositionally biased region" description="Basic and acidic residues" evidence="1">
    <location>
        <begin position="68"/>
        <end position="81"/>
    </location>
</feature>
<organism evidence="2">
    <name type="scientific">Desmodus rotundus</name>
    <name type="common">Vampire bat</name>
    <dbReference type="NCBI Taxonomy" id="9430"/>
    <lineage>
        <taxon>Eukaryota</taxon>
        <taxon>Metazoa</taxon>
        <taxon>Chordata</taxon>
        <taxon>Craniata</taxon>
        <taxon>Vertebrata</taxon>
        <taxon>Euteleostomi</taxon>
        <taxon>Mammalia</taxon>
        <taxon>Eutheria</taxon>
        <taxon>Laurasiatheria</taxon>
        <taxon>Chiroptera</taxon>
        <taxon>Yangochiroptera</taxon>
        <taxon>Phyllostomidae</taxon>
        <taxon>Desmodontinae</taxon>
        <taxon>Desmodus</taxon>
    </lineage>
</organism>
<dbReference type="AlphaFoldDB" id="K9J156"/>
<evidence type="ECO:0000256" key="1">
    <source>
        <dbReference type="SAM" id="MobiDB-lite"/>
    </source>
</evidence>
<proteinExistence type="evidence at transcript level"/>
<accession>K9J156</accession>
<name>K9J156_DESRO</name>
<protein>
    <submittedName>
        <fullName evidence="2">Uncharacterized protein</fullName>
    </submittedName>
</protein>